<feature type="coiled-coil region" evidence="1">
    <location>
        <begin position="141"/>
        <end position="168"/>
    </location>
</feature>
<evidence type="ECO:0000313" key="3">
    <source>
        <dbReference type="Proteomes" id="UP000324705"/>
    </source>
</evidence>
<dbReference type="Proteomes" id="UP000324705">
    <property type="component" value="Chromosome 2A"/>
</dbReference>
<name>A0A9R1NXC3_TRITD</name>
<dbReference type="AlphaFoldDB" id="A0A9R1NXC3"/>
<dbReference type="PANTHER" id="PTHR33735">
    <property type="entry name" value="EXPRESSED PROTEIN"/>
    <property type="match status" value="1"/>
</dbReference>
<proteinExistence type="predicted"/>
<dbReference type="Gramene" id="TRITD2Av1G193780.3">
    <property type="protein sequence ID" value="TRITD2Av1G193780.3"/>
    <property type="gene ID" value="TRITD2Av1G193780"/>
</dbReference>
<keyword evidence="1" id="KW-0175">Coiled coil</keyword>
<reference evidence="2 3" key="1">
    <citation type="submission" date="2017-09" db="EMBL/GenBank/DDBJ databases">
        <authorList>
            <consortium name="International Durum Wheat Genome Sequencing Consortium (IDWGSC)"/>
            <person name="Milanesi L."/>
        </authorList>
    </citation>
    <scope>NUCLEOTIDE SEQUENCE [LARGE SCALE GENOMIC DNA]</scope>
    <source>
        <strain evidence="3">cv. Svevo</strain>
    </source>
</reference>
<accession>A0A9R1NXC3</accession>
<dbReference type="EMBL" id="LT934113">
    <property type="protein sequence ID" value="VAH32902.1"/>
    <property type="molecule type" value="Genomic_DNA"/>
</dbReference>
<keyword evidence="3" id="KW-1185">Reference proteome</keyword>
<evidence type="ECO:0000256" key="1">
    <source>
        <dbReference type="SAM" id="Coils"/>
    </source>
</evidence>
<gene>
    <name evidence="2" type="ORF">TRITD_2Av1G193780</name>
</gene>
<organism evidence="2 3">
    <name type="scientific">Triticum turgidum subsp. durum</name>
    <name type="common">Durum wheat</name>
    <name type="synonym">Triticum durum</name>
    <dbReference type="NCBI Taxonomy" id="4567"/>
    <lineage>
        <taxon>Eukaryota</taxon>
        <taxon>Viridiplantae</taxon>
        <taxon>Streptophyta</taxon>
        <taxon>Embryophyta</taxon>
        <taxon>Tracheophyta</taxon>
        <taxon>Spermatophyta</taxon>
        <taxon>Magnoliopsida</taxon>
        <taxon>Liliopsida</taxon>
        <taxon>Poales</taxon>
        <taxon>Poaceae</taxon>
        <taxon>BOP clade</taxon>
        <taxon>Pooideae</taxon>
        <taxon>Triticodae</taxon>
        <taxon>Triticeae</taxon>
        <taxon>Triticinae</taxon>
        <taxon>Triticum</taxon>
    </lineage>
</organism>
<dbReference type="PANTHER" id="PTHR33735:SF9">
    <property type="entry name" value="OS04G0450600 PROTEIN"/>
    <property type="match status" value="1"/>
</dbReference>
<protein>
    <submittedName>
        <fullName evidence="2">Uncharacterized protein</fullName>
    </submittedName>
</protein>
<evidence type="ECO:0000313" key="2">
    <source>
        <dbReference type="EMBL" id="VAH32902.1"/>
    </source>
</evidence>
<sequence length="213" mass="23469">MAILISCVTSKALALHTSEDFRQQRSTGISVSSVRRPIHIGLTTKPRGISLPIRRATQIPAVGGDPGELLVLGANLPTPDFSSWVTWLVGAFFLAAPAYWRFRALEDKAEQTAEATIEMVEKVAEAAERIADDVSEAFPGNERLKKAASSVKAVADEIEKDVDKAEALLHKDCLHHPISTNTLVLLEEVSWEGIRTRGLRRKNLKQCNLFLLF</sequence>